<accession>A0AAV7FJQ6</accession>
<evidence type="ECO:0000256" key="1">
    <source>
        <dbReference type="SAM" id="MobiDB-lite"/>
    </source>
</evidence>
<keyword evidence="4" id="KW-1185">Reference proteome</keyword>
<sequence length="111" mass="13023">MGLVSNTTPRPPNIRTDPRNTTRISCIGPGKRFVWDKIILVDDNITAPIAIPKPYMKPKLHTAPIWPQRNDHFTGLYKSFFFINDYYPRYVMVRNFSDYKIKSDYRTGLNK</sequence>
<name>A0AAV7FJQ6_DENCH</name>
<evidence type="ECO:0000313" key="2">
    <source>
        <dbReference type="EMBL" id="KAH0446189.1"/>
    </source>
</evidence>
<dbReference type="AlphaFoldDB" id="A0AAV7FJQ6"/>
<organism evidence="3 4">
    <name type="scientific">Dendrobium chrysotoxum</name>
    <name type="common">Orchid</name>
    <dbReference type="NCBI Taxonomy" id="161865"/>
    <lineage>
        <taxon>Eukaryota</taxon>
        <taxon>Viridiplantae</taxon>
        <taxon>Streptophyta</taxon>
        <taxon>Embryophyta</taxon>
        <taxon>Tracheophyta</taxon>
        <taxon>Spermatophyta</taxon>
        <taxon>Magnoliopsida</taxon>
        <taxon>Liliopsida</taxon>
        <taxon>Asparagales</taxon>
        <taxon>Orchidaceae</taxon>
        <taxon>Epidendroideae</taxon>
        <taxon>Malaxideae</taxon>
        <taxon>Dendrobiinae</taxon>
        <taxon>Dendrobium</taxon>
    </lineage>
</organism>
<feature type="region of interest" description="Disordered" evidence="1">
    <location>
        <begin position="1"/>
        <end position="21"/>
    </location>
</feature>
<dbReference type="EMBL" id="JAGFBR010000239">
    <property type="protein sequence ID" value="KAH0446189.1"/>
    <property type="molecule type" value="Genomic_DNA"/>
</dbReference>
<proteinExistence type="predicted"/>
<dbReference type="Proteomes" id="UP000775213">
    <property type="component" value="Unassembled WGS sequence"/>
</dbReference>
<dbReference type="EMBL" id="JAGFBR010000082">
    <property type="protein sequence ID" value="KAH0447570.1"/>
    <property type="molecule type" value="Genomic_DNA"/>
</dbReference>
<evidence type="ECO:0000313" key="4">
    <source>
        <dbReference type="Proteomes" id="UP000775213"/>
    </source>
</evidence>
<comment type="caution">
    <text evidence="3">The sequence shown here is derived from an EMBL/GenBank/DDBJ whole genome shotgun (WGS) entry which is preliminary data.</text>
</comment>
<reference evidence="3" key="2">
    <citation type="submission" date="2021-03" db="EMBL/GenBank/DDBJ databases">
        <authorList>
            <person name="Zhang Y."/>
            <person name="Zhang G.-Q."/>
            <person name="Huang T."/>
            <person name="Niu S.-C."/>
            <person name="Liu Z.-J."/>
        </authorList>
    </citation>
    <scope>NUCLEOTIDE SEQUENCE</scope>
    <source>
        <strain evidence="3">Lindl</strain>
        <tissue evidence="3">Fresh leaves</tissue>
    </source>
</reference>
<evidence type="ECO:0000313" key="3">
    <source>
        <dbReference type="EMBL" id="KAH0447570.1"/>
    </source>
</evidence>
<gene>
    <name evidence="3" type="ORF">IEQ34_023575</name>
    <name evidence="2" type="ORF">IEQ34_024983</name>
</gene>
<reference evidence="3 4" key="1">
    <citation type="journal article" date="2021" name="Hortic Res">
        <title>Chromosome-scale assembly of the Dendrobium chrysotoxum genome enhances the understanding of orchid evolution.</title>
        <authorList>
            <person name="Zhang Y."/>
            <person name="Zhang G.Q."/>
            <person name="Zhang D."/>
            <person name="Liu X.D."/>
            <person name="Xu X.Y."/>
            <person name="Sun W.H."/>
            <person name="Yu X."/>
            <person name="Zhu X."/>
            <person name="Wang Z.W."/>
            <person name="Zhao X."/>
            <person name="Zhong W.Y."/>
            <person name="Chen H."/>
            <person name="Yin W.L."/>
            <person name="Huang T."/>
            <person name="Niu S.C."/>
            <person name="Liu Z.J."/>
        </authorList>
    </citation>
    <scope>NUCLEOTIDE SEQUENCE [LARGE SCALE GENOMIC DNA]</scope>
    <source>
        <strain evidence="3">Lindl</strain>
    </source>
</reference>
<protein>
    <submittedName>
        <fullName evidence="3">Uncharacterized protein</fullName>
    </submittedName>
</protein>